<dbReference type="GO" id="GO:0015035">
    <property type="term" value="F:protein-disulfide reductase activity"/>
    <property type="evidence" value="ECO:0007669"/>
    <property type="project" value="InterPro"/>
</dbReference>
<organism evidence="1 2">
    <name type="scientific">Alteromonas naphthalenivorans</name>
    <dbReference type="NCBI Taxonomy" id="715451"/>
    <lineage>
        <taxon>Bacteria</taxon>
        <taxon>Pseudomonadati</taxon>
        <taxon>Pseudomonadota</taxon>
        <taxon>Gammaproteobacteria</taxon>
        <taxon>Alteromonadales</taxon>
        <taxon>Alteromonadaceae</taxon>
        <taxon>Alteromonas/Salinimonas group</taxon>
        <taxon>Alteromonas</taxon>
    </lineage>
</organism>
<keyword evidence="2" id="KW-1185">Reference proteome</keyword>
<accession>F5Z9B8</accession>
<dbReference type="Proteomes" id="UP000000683">
    <property type="component" value="Chromosome"/>
</dbReference>
<dbReference type="Pfam" id="PF04134">
    <property type="entry name" value="DCC1-like"/>
    <property type="match status" value="1"/>
</dbReference>
<gene>
    <name evidence="1" type="ordered locus">ambt_00635</name>
</gene>
<evidence type="ECO:0000313" key="1">
    <source>
        <dbReference type="EMBL" id="AEF01686.1"/>
    </source>
</evidence>
<protein>
    <submittedName>
        <fullName evidence="1">Redox protein</fullName>
    </submittedName>
</protein>
<dbReference type="InterPro" id="IPR007263">
    <property type="entry name" value="DCC1-like"/>
</dbReference>
<dbReference type="KEGG" id="alt:ambt_00635"/>
<name>F5Z9B8_ALTNA</name>
<dbReference type="OrthoDB" id="5294764at2"/>
<evidence type="ECO:0000313" key="2">
    <source>
        <dbReference type="Proteomes" id="UP000000683"/>
    </source>
</evidence>
<sequence length="165" mass="18487">MIIFYDGYCPLCKTEMRHLQKRDKQGALTLVDIQTQEFAAQYPELDWHALNARIHGLLPDGTLITGLDVTHQAWKAVGVGWLYAPLRWPGIRIIADWCYLKFAKHRYTISYLLTGKKRTCDRCVPGDIQQESPSDANAALTKSTAGAEHIKNIESTKGKGGDSGR</sequence>
<dbReference type="AlphaFoldDB" id="F5Z9B8"/>
<dbReference type="PANTHER" id="PTHR34290:SF2">
    <property type="entry name" value="OS04G0668800 PROTEIN"/>
    <property type="match status" value="1"/>
</dbReference>
<dbReference type="InterPro" id="IPR044691">
    <property type="entry name" value="DCC1_Trx"/>
</dbReference>
<dbReference type="HOGENOM" id="CLU_086500_2_1_6"/>
<proteinExistence type="predicted"/>
<reference evidence="1 2" key="1">
    <citation type="journal article" date="2011" name="J. Bacteriol.">
        <title>Complete genome sequence of the polycyclic aromatic hydrocarbon-degrading bacterium Alteromonas sp. strain SN2.</title>
        <authorList>
            <person name="Jin H.M."/>
            <person name="Jeong H."/>
            <person name="Moon E.J."/>
            <person name="Math R.K."/>
            <person name="Lee K."/>
            <person name="Kim H.J."/>
            <person name="Jeon C.O."/>
            <person name="Oh T.K."/>
            <person name="Kim J.F."/>
        </authorList>
    </citation>
    <scope>NUCLEOTIDE SEQUENCE [LARGE SCALE GENOMIC DNA]</scope>
    <source>
        <strain evidence="2">JCM 17741 / KACC 18427 / KCTC 11700BP / SN2</strain>
    </source>
</reference>
<dbReference type="eggNOG" id="COG3011">
    <property type="taxonomic scope" value="Bacteria"/>
</dbReference>
<dbReference type="PANTHER" id="PTHR34290">
    <property type="entry name" value="SI:CH73-390P7.2"/>
    <property type="match status" value="1"/>
</dbReference>
<dbReference type="EMBL" id="CP002339">
    <property type="protein sequence ID" value="AEF01686.1"/>
    <property type="molecule type" value="Genomic_DNA"/>
</dbReference>